<dbReference type="InterPro" id="IPR022657">
    <property type="entry name" value="De-COase2_CS"/>
</dbReference>
<gene>
    <name evidence="13" type="ORF">P43SY_001290</name>
</gene>
<keyword evidence="3 9" id="KW-0663">Pyridoxal phosphate</keyword>
<comment type="caution">
    <text evidence="13">The sequence shown here is derived from an EMBL/GenBank/DDBJ whole genome shotgun (WGS) entry which is preliminary data.</text>
</comment>
<evidence type="ECO:0000256" key="7">
    <source>
        <dbReference type="ARBA" id="ARBA00046672"/>
    </source>
</evidence>
<dbReference type="PROSITE" id="PS00878">
    <property type="entry name" value="ODR_DC_2_1"/>
    <property type="match status" value="1"/>
</dbReference>
<dbReference type="InterPro" id="IPR000183">
    <property type="entry name" value="Orn/DAP/Arg_de-COase"/>
</dbReference>
<dbReference type="FunFam" id="3.20.20.10:FF:000005">
    <property type="entry name" value="Ornithine decarboxylase"/>
    <property type="match status" value="1"/>
</dbReference>
<keyword evidence="4" id="KW-0456">Lyase</keyword>
<dbReference type="SUPFAM" id="SSF50621">
    <property type="entry name" value="Alanine racemase C-terminal domain-like"/>
    <property type="match status" value="1"/>
</dbReference>
<dbReference type="EC" id="4.1.1.17" evidence="6"/>
<evidence type="ECO:0000256" key="10">
    <source>
        <dbReference type="RuleBase" id="RU003737"/>
    </source>
</evidence>
<evidence type="ECO:0000256" key="6">
    <source>
        <dbReference type="ARBA" id="ARBA00034138"/>
    </source>
</evidence>
<evidence type="ECO:0000256" key="3">
    <source>
        <dbReference type="ARBA" id="ARBA00022898"/>
    </source>
</evidence>
<keyword evidence="14" id="KW-1185">Reference proteome</keyword>
<proteinExistence type="inferred from homology"/>
<dbReference type="PRINTS" id="PR01179">
    <property type="entry name" value="ODADCRBXLASE"/>
</dbReference>
<feature type="domain" description="Orn/DAP/Arg decarboxylase 2 C-terminal" evidence="11">
    <location>
        <begin position="89"/>
        <end position="444"/>
    </location>
</feature>
<dbReference type="PANTHER" id="PTHR11482:SF6">
    <property type="entry name" value="ORNITHINE DECARBOXYLASE 1-RELATED"/>
    <property type="match status" value="1"/>
</dbReference>
<dbReference type="GO" id="GO:0033387">
    <property type="term" value="P:putrescine biosynthetic process from arginine, via ornithine"/>
    <property type="evidence" value="ECO:0007669"/>
    <property type="project" value="TreeGrafter"/>
</dbReference>
<dbReference type="PROSITE" id="PS00879">
    <property type="entry name" value="ODR_DC_2_2"/>
    <property type="match status" value="1"/>
</dbReference>
<comment type="pathway">
    <text evidence="5">Amine and polyamine biosynthesis; putrescine biosynthesis via L-ornithine pathway; putrescine from L-ornithine: step 1/1.</text>
</comment>
<dbReference type="InterPro" id="IPR002433">
    <property type="entry name" value="Orn_de-COase"/>
</dbReference>
<evidence type="ECO:0000259" key="11">
    <source>
        <dbReference type="Pfam" id="PF00278"/>
    </source>
</evidence>
<feature type="active site" description="Proton donor" evidence="9">
    <location>
        <position position="417"/>
    </location>
</feature>
<dbReference type="InterPro" id="IPR022643">
    <property type="entry name" value="De-COase2_C"/>
</dbReference>
<evidence type="ECO:0000256" key="4">
    <source>
        <dbReference type="ARBA" id="ARBA00023239"/>
    </source>
</evidence>
<evidence type="ECO:0000256" key="8">
    <source>
        <dbReference type="ARBA" id="ARBA00049127"/>
    </source>
</evidence>
<evidence type="ECO:0000256" key="9">
    <source>
        <dbReference type="PIRSR" id="PIRSR600183-50"/>
    </source>
</evidence>
<dbReference type="InterPro" id="IPR022644">
    <property type="entry name" value="De-COase2_N"/>
</dbReference>
<dbReference type="CDD" id="cd00622">
    <property type="entry name" value="PLPDE_III_ODC"/>
    <property type="match status" value="1"/>
</dbReference>
<comment type="catalytic activity">
    <reaction evidence="8">
        <text>L-ornithine + H(+) = putrescine + CO2</text>
        <dbReference type="Rhea" id="RHEA:22964"/>
        <dbReference type="ChEBI" id="CHEBI:15378"/>
        <dbReference type="ChEBI" id="CHEBI:16526"/>
        <dbReference type="ChEBI" id="CHEBI:46911"/>
        <dbReference type="ChEBI" id="CHEBI:326268"/>
        <dbReference type="EC" id="4.1.1.17"/>
    </reaction>
</comment>
<name>A0AAD5M247_PYTIN</name>
<organism evidence="13 14">
    <name type="scientific">Pythium insidiosum</name>
    <name type="common">Pythiosis disease agent</name>
    <dbReference type="NCBI Taxonomy" id="114742"/>
    <lineage>
        <taxon>Eukaryota</taxon>
        <taxon>Sar</taxon>
        <taxon>Stramenopiles</taxon>
        <taxon>Oomycota</taxon>
        <taxon>Peronosporomycetes</taxon>
        <taxon>Pythiales</taxon>
        <taxon>Pythiaceae</taxon>
        <taxon>Pythium</taxon>
    </lineage>
</organism>
<feature type="modified residue" description="N6-(pyridoxal phosphate)lysine" evidence="9">
    <location>
        <position position="118"/>
    </location>
</feature>
<evidence type="ECO:0000256" key="5">
    <source>
        <dbReference type="ARBA" id="ARBA00034115"/>
    </source>
</evidence>
<protein>
    <recommendedName>
        <fullName evidence="6">ornithine decarboxylase</fullName>
        <ecNumber evidence="6">4.1.1.17</ecNumber>
    </recommendedName>
</protein>
<comment type="similarity">
    <text evidence="2 10">Belongs to the Orn/Lys/Arg decarboxylase class-II family.</text>
</comment>
<evidence type="ECO:0000256" key="2">
    <source>
        <dbReference type="ARBA" id="ARBA00008872"/>
    </source>
</evidence>
<evidence type="ECO:0000313" key="13">
    <source>
        <dbReference type="EMBL" id="KAJ0401658.1"/>
    </source>
</evidence>
<evidence type="ECO:0000259" key="12">
    <source>
        <dbReference type="Pfam" id="PF02784"/>
    </source>
</evidence>
<dbReference type="PRINTS" id="PR01182">
    <property type="entry name" value="ORNDCRBXLASE"/>
</dbReference>
<dbReference type="PANTHER" id="PTHR11482">
    <property type="entry name" value="ARGININE/DIAMINOPIMELATE/ORNITHINE DECARBOXYLASE"/>
    <property type="match status" value="1"/>
</dbReference>
<reference evidence="13" key="1">
    <citation type="submission" date="2021-12" db="EMBL/GenBank/DDBJ databases">
        <title>Prjna785345.</title>
        <authorList>
            <person name="Rujirawat T."/>
            <person name="Krajaejun T."/>
        </authorList>
    </citation>
    <scope>NUCLEOTIDE SEQUENCE</scope>
    <source>
        <strain evidence="13">Pi057C3</strain>
    </source>
</reference>
<dbReference type="InterPro" id="IPR009006">
    <property type="entry name" value="Ala_racemase/Decarboxylase_C"/>
</dbReference>
<accession>A0AAD5M247</accession>
<evidence type="ECO:0000313" key="14">
    <source>
        <dbReference type="Proteomes" id="UP001209570"/>
    </source>
</evidence>
<dbReference type="InterPro" id="IPR029066">
    <property type="entry name" value="PLP-binding_barrel"/>
</dbReference>
<dbReference type="GO" id="GO:0005737">
    <property type="term" value="C:cytoplasm"/>
    <property type="evidence" value="ECO:0007669"/>
    <property type="project" value="TreeGrafter"/>
</dbReference>
<dbReference type="Pfam" id="PF02784">
    <property type="entry name" value="Orn_Arg_deC_N"/>
    <property type="match status" value="1"/>
</dbReference>
<dbReference type="InterPro" id="IPR022653">
    <property type="entry name" value="De-COase2_pyr-phos_BS"/>
</dbReference>
<sequence length="482" mass="52153">MSFLFRGAAGTRGVLRNVARRSRLASRFGHERCASSVTQVGGHCTILNSDFSISKLETNPSSLGRLQLSPVILAQLQQHIEATGEQNAFYVVDTSAVEERFKLWNEYLPHVRPFYAVKCNPDPQLLQALARLGCGFDCASRAEIDAVLRHDVAPSDIIYANPCKQPSHVAFATAHGVNMMTFDSTDELTKIHAINPTAKLVLRIYVDDTKAVCRLGTKFGAMVHDVPAILEHARSLDLDVMGVSFHVGSGCFSVSAYSDAVVRARKVFDIAASMGFNLTLLDIGGGFPGTETGPISFEECAKELQASLGEHFPASSGIEIISEPGRFFAASTHTLAVNVIGRKLAPTFDVPGAGPEAQSVHGDVDPNAPSYMYFINDGVYGSFNCLVYDHGVVQPVVISDAVSAEDMQVASVWGPTCDGMDCIMRDIKMPVLDVGQWICFPSMGAYTCAAGSDFNGFAPPKKIYFDGNDAQQQQQQEPQFVH</sequence>
<dbReference type="AlphaFoldDB" id="A0AAD5M247"/>
<dbReference type="GO" id="GO:0004586">
    <property type="term" value="F:ornithine decarboxylase activity"/>
    <property type="evidence" value="ECO:0007669"/>
    <property type="project" value="UniProtKB-EC"/>
</dbReference>
<dbReference type="SUPFAM" id="SSF51419">
    <property type="entry name" value="PLP-binding barrel"/>
    <property type="match status" value="1"/>
</dbReference>
<evidence type="ECO:0000256" key="1">
    <source>
        <dbReference type="ARBA" id="ARBA00001933"/>
    </source>
</evidence>
<dbReference type="Pfam" id="PF00278">
    <property type="entry name" value="Orn_DAP_Arg_deC"/>
    <property type="match status" value="1"/>
</dbReference>
<dbReference type="Gene3D" id="3.20.20.10">
    <property type="entry name" value="Alanine racemase"/>
    <property type="match status" value="1"/>
</dbReference>
<comment type="cofactor">
    <cofactor evidence="1 9">
        <name>pyridoxal 5'-phosphate</name>
        <dbReference type="ChEBI" id="CHEBI:597326"/>
    </cofactor>
</comment>
<comment type="subunit">
    <text evidence="7">Homodimer. Only the dimer is catalytically active, as the active sites are constructed of residues from both monomers.</text>
</comment>
<dbReference type="Gene3D" id="2.40.37.10">
    <property type="entry name" value="Lyase, Ornithine Decarboxylase, Chain A, domain 1"/>
    <property type="match status" value="1"/>
</dbReference>
<dbReference type="Proteomes" id="UP001209570">
    <property type="component" value="Unassembled WGS sequence"/>
</dbReference>
<feature type="domain" description="Orn/DAP/Arg decarboxylase 2 N-terminal" evidence="12">
    <location>
        <begin position="96"/>
        <end position="330"/>
    </location>
</feature>
<dbReference type="EMBL" id="JAKCXM010000122">
    <property type="protein sequence ID" value="KAJ0401658.1"/>
    <property type="molecule type" value="Genomic_DNA"/>
</dbReference>